<comment type="caution">
    <text evidence="2">The sequence shown here is derived from an EMBL/GenBank/DDBJ whole genome shotgun (WGS) entry which is preliminary data.</text>
</comment>
<gene>
    <name evidence="2" type="ORF">FWK35_00038428</name>
</gene>
<feature type="non-terminal residue" evidence="2">
    <location>
        <position position="1"/>
    </location>
</feature>
<reference evidence="2 3" key="1">
    <citation type="submission" date="2019-08" db="EMBL/GenBank/DDBJ databases">
        <title>Whole genome of Aphis craccivora.</title>
        <authorList>
            <person name="Voronova N.V."/>
            <person name="Shulinski R.S."/>
            <person name="Bandarenka Y.V."/>
            <person name="Zhorov D.G."/>
            <person name="Warner D."/>
        </authorList>
    </citation>
    <scope>NUCLEOTIDE SEQUENCE [LARGE SCALE GENOMIC DNA]</scope>
    <source>
        <strain evidence="2">180601</strain>
        <tissue evidence="2">Whole Body</tissue>
    </source>
</reference>
<feature type="non-terminal residue" evidence="2">
    <location>
        <position position="222"/>
    </location>
</feature>
<keyword evidence="3" id="KW-1185">Reference proteome</keyword>
<evidence type="ECO:0000313" key="3">
    <source>
        <dbReference type="Proteomes" id="UP000478052"/>
    </source>
</evidence>
<dbReference type="EMBL" id="VUJU01017729">
    <property type="protein sequence ID" value="KAF0682183.1"/>
    <property type="molecule type" value="Genomic_DNA"/>
</dbReference>
<organism evidence="2 3">
    <name type="scientific">Aphis craccivora</name>
    <name type="common">Cowpea aphid</name>
    <dbReference type="NCBI Taxonomy" id="307492"/>
    <lineage>
        <taxon>Eukaryota</taxon>
        <taxon>Metazoa</taxon>
        <taxon>Ecdysozoa</taxon>
        <taxon>Arthropoda</taxon>
        <taxon>Hexapoda</taxon>
        <taxon>Insecta</taxon>
        <taxon>Pterygota</taxon>
        <taxon>Neoptera</taxon>
        <taxon>Paraneoptera</taxon>
        <taxon>Hemiptera</taxon>
        <taxon>Sternorrhyncha</taxon>
        <taxon>Aphidomorpha</taxon>
        <taxon>Aphidoidea</taxon>
        <taxon>Aphididae</taxon>
        <taxon>Aphidini</taxon>
        <taxon>Aphis</taxon>
        <taxon>Aphis</taxon>
    </lineage>
</organism>
<dbReference type="Proteomes" id="UP000478052">
    <property type="component" value="Unassembled WGS sequence"/>
</dbReference>
<evidence type="ECO:0000313" key="2">
    <source>
        <dbReference type="EMBL" id="KAF0682183.1"/>
    </source>
</evidence>
<feature type="region of interest" description="Disordered" evidence="1">
    <location>
        <begin position="83"/>
        <end position="104"/>
    </location>
</feature>
<name>A0A6G0VGR3_APHCR</name>
<dbReference type="AlphaFoldDB" id="A0A6G0VGR3"/>
<accession>A0A6G0VGR3</accession>
<protein>
    <submittedName>
        <fullName evidence="2">Transcription factor Adf-1-like</fullName>
    </submittedName>
</protein>
<proteinExistence type="predicted"/>
<evidence type="ECO:0000256" key="1">
    <source>
        <dbReference type="SAM" id="MobiDB-lite"/>
    </source>
</evidence>
<dbReference type="OrthoDB" id="6614687at2759"/>
<sequence length="222" mass="25817">NRWNNLRDMYKKALKRNKTTSGQATKIIKKYKYEDQLNFLKEFLQERDTITNVSCNISSSSEDDETVQGTQVNIENIPVNKEKHQEIWKRPKRTKNHQEQYRETETASSTIMKYLLEKKEMETKTENVVHPVDAFLSGIGATLKTLDPYNLNLAKSRIFNIVQEIEMNQILYKQTDTFYINALTSSSAGNLYIGTHNLYNRQSTSFSAESPYTEHSLSPQMQ</sequence>